<dbReference type="Proteomes" id="UP000663832">
    <property type="component" value="Unassembled WGS sequence"/>
</dbReference>
<dbReference type="EMBL" id="CAJNOM010000442">
    <property type="protein sequence ID" value="CAF1440888.1"/>
    <property type="molecule type" value="Genomic_DNA"/>
</dbReference>
<dbReference type="OrthoDB" id="10060359at2759"/>
<keyword evidence="2" id="KW-0732">Signal</keyword>
<accession>A0A815NXZ9</accession>
<feature type="signal peptide" evidence="2">
    <location>
        <begin position="1"/>
        <end position="21"/>
    </location>
</feature>
<dbReference type="Proteomes" id="UP000663877">
    <property type="component" value="Unassembled WGS sequence"/>
</dbReference>
<feature type="compositionally biased region" description="Basic and acidic residues" evidence="1">
    <location>
        <begin position="159"/>
        <end position="186"/>
    </location>
</feature>
<evidence type="ECO:0000313" key="3">
    <source>
        <dbReference type="EMBL" id="CAF1173832.1"/>
    </source>
</evidence>
<feature type="chain" id="PRO_5036228471" evidence="2">
    <location>
        <begin position="22"/>
        <end position="317"/>
    </location>
</feature>
<feature type="region of interest" description="Disordered" evidence="1">
    <location>
        <begin position="281"/>
        <end position="317"/>
    </location>
</feature>
<evidence type="ECO:0000313" key="6">
    <source>
        <dbReference type="Proteomes" id="UP000663832"/>
    </source>
</evidence>
<dbReference type="EMBL" id="CAJNOM010000301">
    <property type="protein sequence ID" value="CAF1336619.1"/>
    <property type="molecule type" value="Genomic_DNA"/>
</dbReference>
<evidence type="ECO:0000313" key="5">
    <source>
        <dbReference type="EMBL" id="CAF1440888.1"/>
    </source>
</evidence>
<proteinExistence type="predicted"/>
<sequence>MFSRPFTIFLGLFCLNPLGKDYPSNCKNFYGINTWSLAHVCLNDSNESLPKYYIRNQSRATISMSDEQEHQIALDDLTKMCEGTDNRQPYWFHATSWANALNIIETGPQMGDKPSDYSSHGAFYLNPCYDDCYDWFSTRNSVFKGHHAMMMYKFNPEELSKKGETPDKNQWKKNVKELKESSSEKNVKKRKATSSKNNHDWSFVPQDANPDNFSKHDETRDRKTSQGKPAMQLVIHTESMCKKIHYHLVACVFYQNISSNKSQDKYQYTAQDFLKKSSALLTSSPNNTLSNTQQNQKRQKKNDLNENHPKKKFRPHK</sequence>
<dbReference type="EMBL" id="CAJNOI010000194">
    <property type="protein sequence ID" value="CAF1173832.1"/>
    <property type="molecule type" value="Genomic_DNA"/>
</dbReference>
<gene>
    <name evidence="3" type="ORF">BJG266_LOCUS25357</name>
    <name evidence="4" type="ORF">QVE165_LOCUS33197</name>
    <name evidence="5" type="ORF">QVE165_LOCUS39612</name>
</gene>
<organism evidence="5 6">
    <name type="scientific">Adineta steineri</name>
    <dbReference type="NCBI Taxonomy" id="433720"/>
    <lineage>
        <taxon>Eukaryota</taxon>
        <taxon>Metazoa</taxon>
        <taxon>Spiralia</taxon>
        <taxon>Gnathifera</taxon>
        <taxon>Rotifera</taxon>
        <taxon>Eurotatoria</taxon>
        <taxon>Bdelloidea</taxon>
        <taxon>Adinetida</taxon>
        <taxon>Adinetidae</taxon>
        <taxon>Adineta</taxon>
    </lineage>
</organism>
<reference evidence="5" key="1">
    <citation type="submission" date="2021-02" db="EMBL/GenBank/DDBJ databases">
        <authorList>
            <person name="Nowell W R."/>
        </authorList>
    </citation>
    <scope>NUCLEOTIDE SEQUENCE</scope>
</reference>
<feature type="compositionally biased region" description="Polar residues" evidence="1">
    <location>
        <begin position="281"/>
        <end position="290"/>
    </location>
</feature>
<evidence type="ECO:0000256" key="2">
    <source>
        <dbReference type="SAM" id="SignalP"/>
    </source>
</evidence>
<feature type="compositionally biased region" description="Basic and acidic residues" evidence="1">
    <location>
        <begin position="213"/>
        <end position="224"/>
    </location>
</feature>
<dbReference type="AlphaFoldDB" id="A0A815NXZ9"/>
<evidence type="ECO:0000313" key="4">
    <source>
        <dbReference type="EMBL" id="CAF1336619.1"/>
    </source>
</evidence>
<comment type="caution">
    <text evidence="5">The sequence shown here is derived from an EMBL/GenBank/DDBJ whole genome shotgun (WGS) entry which is preliminary data.</text>
</comment>
<keyword evidence="6" id="KW-1185">Reference proteome</keyword>
<feature type="region of interest" description="Disordered" evidence="1">
    <location>
        <begin position="159"/>
        <end position="230"/>
    </location>
</feature>
<name>A0A815NXZ9_9BILA</name>
<protein>
    <submittedName>
        <fullName evidence="5">Uncharacterized protein</fullName>
    </submittedName>
</protein>
<evidence type="ECO:0000256" key="1">
    <source>
        <dbReference type="SAM" id="MobiDB-lite"/>
    </source>
</evidence>